<dbReference type="PANTHER" id="PTHR34300:SF1">
    <property type="entry name" value="QUEUOSINE PRECURSOR TRANSPORTER"/>
    <property type="match status" value="1"/>
</dbReference>
<comment type="similarity">
    <text evidence="1">Belongs to the vitamin uptake transporter (VUT/ECF) (TC 2.A.88) family. Q precursor transporter subfamily.</text>
</comment>
<keyword evidence="1" id="KW-0813">Transport</keyword>
<evidence type="ECO:0000256" key="1">
    <source>
        <dbReference type="HAMAP-Rule" id="MF_02088"/>
    </source>
</evidence>
<evidence type="ECO:0000313" key="5">
    <source>
        <dbReference type="Proteomes" id="UP000829756"/>
    </source>
</evidence>
<dbReference type="AlphaFoldDB" id="A0AAE9GU69"/>
<feature type="transmembrane region" description="Helical" evidence="1">
    <location>
        <begin position="43"/>
        <end position="64"/>
    </location>
</feature>
<feature type="transmembrane region" description="Helical" evidence="1">
    <location>
        <begin position="12"/>
        <end position="31"/>
    </location>
</feature>
<keyword evidence="1" id="KW-1003">Cell membrane</keyword>
<evidence type="ECO:0000313" key="3">
    <source>
        <dbReference type="EMBL" id="UOO79807.1"/>
    </source>
</evidence>
<sequence length="229" mass="25862">MYTFTPAQQRKALVWLSFFHILVIAASNYLVQFPFELFGFHTTWGAFTFPFIFLTTDLTVRIFGRQLARRIIFWVMLPALALSYAVSVWFSQGSWTGWAAIAGFNSFVGRIALASFAAYAVGQLLDIFVFDKLRRLKAWWVAPAASTSFGNAVDTLVFFSIAFYASSDAFMAAHWPEIAWVDFLFKIAICGLFFLPAYGVILKYLTRKLTVLQQNQAHDAPAPKLSTES</sequence>
<reference evidence="3" key="2">
    <citation type="submission" date="2021-12" db="EMBL/GenBank/DDBJ databases">
        <authorList>
            <person name="Veyrier F.J."/>
        </authorList>
    </citation>
    <scope>NUCLEOTIDE SEQUENCE</scope>
    <source>
        <strain evidence="3">1258/02</strain>
    </source>
</reference>
<dbReference type="EMBL" id="SLXE01000019">
    <property type="protein sequence ID" value="TCP03724.1"/>
    <property type="molecule type" value="Genomic_DNA"/>
</dbReference>
<dbReference type="Pfam" id="PF02592">
    <property type="entry name" value="Vut_1"/>
    <property type="match status" value="1"/>
</dbReference>
<dbReference type="RefSeq" id="WP_132954180.1">
    <property type="nucleotide sequence ID" value="NZ_CALJUB010000073.1"/>
</dbReference>
<evidence type="ECO:0000313" key="4">
    <source>
        <dbReference type="Proteomes" id="UP000294721"/>
    </source>
</evidence>
<keyword evidence="1" id="KW-0472">Membrane</keyword>
<proteinExistence type="inferred from homology"/>
<dbReference type="EMBL" id="CP091507">
    <property type="protein sequence ID" value="UOO79807.1"/>
    <property type="molecule type" value="Genomic_DNA"/>
</dbReference>
<dbReference type="PANTHER" id="PTHR34300">
    <property type="entry name" value="QUEUOSINE PRECURSOR TRANSPORTER-RELATED"/>
    <property type="match status" value="1"/>
</dbReference>
<reference evidence="3" key="3">
    <citation type="journal article" date="2022" name="Res Sq">
        <title>Evolution of multicellular longitudinally dividing oral cavity symbionts (Neisseriaceae).</title>
        <authorList>
            <person name="Nyongesa S."/>
            <person name="Weber P."/>
            <person name="Bernet E."/>
            <person name="Pullido F."/>
            <person name="Nieckarz M."/>
            <person name="Delaby M."/>
            <person name="Nieves C."/>
            <person name="Viehboeck T."/>
            <person name="Krause N."/>
            <person name="Rivera-Millot A."/>
            <person name="Nakamura A."/>
            <person name="Vischer N."/>
            <person name="VanNieuwenhze M."/>
            <person name="Brun Y."/>
            <person name="Cava F."/>
            <person name="Bulgheresi S."/>
            <person name="Veyrier F."/>
        </authorList>
    </citation>
    <scope>NUCLEOTIDE SEQUENCE</scope>
    <source>
        <strain evidence="3">1258/02</strain>
    </source>
</reference>
<dbReference type="NCBIfam" id="TIGR00697">
    <property type="entry name" value="queuosine precursor transporter"/>
    <property type="match status" value="1"/>
</dbReference>
<dbReference type="NCBIfam" id="NF008406">
    <property type="entry name" value="PRK11212.1"/>
    <property type="match status" value="1"/>
</dbReference>
<keyword evidence="1" id="KW-1133">Transmembrane helix</keyword>
<reference evidence="2 4" key="1">
    <citation type="submission" date="2019-03" db="EMBL/GenBank/DDBJ databases">
        <title>Genomic Encyclopedia of Type Strains, Phase IV (KMG-IV): sequencing the most valuable type-strain genomes for metagenomic binning, comparative biology and taxonomic classification.</title>
        <authorList>
            <person name="Goeker M."/>
        </authorList>
    </citation>
    <scope>NUCLEOTIDE SEQUENCE [LARGE SCALE GENOMIC DNA]</scope>
    <source>
        <strain evidence="2 4">DSM 17474</strain>
    </source>
</reference>
<keyword evidence="4" id="KW-1185">Reference proteome</keyword>
<dbReference type="InterPro" id="IPR003744">
    <property type="entry name" value="YhhQ"/>
</dbReference>
<dbReference type="GO" id="GO:0005886">
    <property type="term" value="C:plasma membrane"/>
    <property type="evidence" value="ECO:0007669"/>
    <property type="project" value="UniProtKB-SubCell"/>
</dbReference>
<name>A0AAE9GU69_9NEIS</name>
<dbReference type="Proteomes" id="UP000294721">
    <property type="component" value="Unassembled WGS sequence"/>
</dbReference>
<dbReference type="GO" id="GO:0022857">
    <property type="term" value="F:transmembrane transporter activity"/>
    <property type="evidence" value="ECO:0007669"/>
    <property type="project" value="UniProtKB-UniRule"/>
</dbReference>
<comment type="subcellular location">
    <subcellularLocation>
        <location evidence="1">Cell inner membrane</location>
        <topology evidence="1">Multi-pass membrane protein</topology>
    </subcellularLocation>
</comment>
<dbReference type="KEGG" id="usu:LVJ78_01920"/>
<organism evidence="3 5">
    <name type="scientific">Uruburuella suis</name>
    <dbReference type="NCBI Taxonomy" id="252130"/>
    <lineage>
        <taxon>Bacteria</taxon>
        <taxon>Pseudomonadati</taxon>
        <taxon>Pseudomonadota</taxon>
        <taxon>Betaproteobacteria</taxon>
        <taxon>Neisseriales</taxon>
        <taxon>Neisseriaceae</taxon>
        <taxon>Uruburuella</taxon>
    </lineage>
</organism>
<keyword evidence="1" id="KW-0812">Transmembrane</keyword>
<comment type="function">
    <text evidence="1">Involved in the import of queuosine (Q) precursors, required for Q precursor salvage.</text>
</comment>
<dbReference type="HAMAP" id="MF_02088">
    <property type="entry name" value="Q_prec_transport"/>
    <property type="match status" value="1"/>
</dbReference>
<keyword evidence="1" id="KW-0997">Cell inner membrane</keyword>
<feature type="transmembrane region" description="Helical" evidence="1">
    <location>
        <begin position="141"/>
        <end position="163"/>
    </location>
</feature>
<feature type="transmembrane region" description="Helical" evidence="1">
    <location>
        <begin position="111"/>
        <end position="129"/>
    </location>
</feature>
<gene>
    <name evidence="2" type="ORF">EV680_11916</name>
    <name evidence="3" type="ORF">LVJ78_01920</name>
</gene>
<evidence type="ECO:0000313" key="2">
    <source>
        <dbReference type="EMBL" id="TCP03724.1"/>
    </source>
</evidence>
<dbReference type="Proteomes" id="UP000829756">
    <property type="component" value="Chromosome"/>
</dbReference>
<protein>
    <recommendedName>
        <fullName evidence="1">Probable queuosine precursor transporter</fullName>
        <shortName evidence="1">Q precursor transporter</shortName>
    </recommendedName>
</protein>
<accession>A0AAE9GU69</accession>
<feature type="transmembrane region" description="Helical" evidence="1">
    <location>
        <begin position="71"/>
        <end position="91"/>
    </location>
</feature>
<feature type="transmembrane region" description="Helical" evidence="1">
    <location>
        <begin position="183"/>
        <end position="205"/>
    </location>
</feature>